<feature type="compositionally biased region" description="Polar residues" evidence="1">
    <location>
        <begin position="125"/>
        <end position="134"/>
    </location>
</feature>
<dbReference type="InterPro" id="IPR001005">
    <property type="entry name" value="SANT/Myb"/>
</dbReference>
<feature type="domain" description="Myb-like" evidence="2">
    <location>
        <begin position="224"/>
        <end position="276"/>
    </location>
</feature>
<dbReference type="Gene3D" id="1.10.10.60">
    <property type="entry name" value="Homeodomain-like"/>
    <property type="match status" value="1"/>
</dbReference>
<feature type="compositionally biased region" description="Pro residues" evidence="1">
    <location>
        <begin position="141"/>
        <end position="155"/>
    </location>
</feature>
<dbReference type="Proteomes" id="UP000605846">
    <property type="component" value="Unassembled WGS sequence"/>
</dbReference>
<dbReference type="CDD" id="cd00167">
    <property type="entry name" value="SANT"/>
    <property type="match status" value="1"/>
</dbReference>
<dbReference type="InterPro" id="IPR009057">
    <property type="entry name" value="Homeodomain-like_sf"/>
</dbReference>
<feature type="compositionally biased region" description="Basic residues" evidence="1">
    <location>
        <begin position="357"/>
        <end position="366"/>
    </location>
</feature>
<gene>
    <name evidence="3" type="ORF">EC973_006500</name>
</gene>
<dbReference type="PROSITE" id="PS50090">
    <property type="entry name" value="MYB_LIKE"/>
    <property type="match status" value="1"/>
</dbReference>
<feature type="region of interest" description="Disordered" evidence="1">
    <location>
        <begin position="312"/>
        <end position="383"/>
    </location>
</feature>
<feature type="region of interest" description="Disordered" evidence="1">
    <location>
        <begin position="116"/>
        <end position="181"/>
    </location>
</feature>
<evidence type="ECO:0000256" key="1">
    <source>
        <dbReference type="SAM" id="MobiDB-lite"/>
    </source>
</evidence>
<sequence>MTKIGCQPKPLEEPISQPSIRFPLTNNPLSTTSKIRAMFGYLTDEEIKEILMDCQNNEVHIGQYRWGFERQLNNITVYIQDEAMLRLITQTDYLTRIRNVVATKYPAPKLLPIAPKQPVEEKISKTTNTCTQPAQPKPLQESPPPTPKADPPVPKTPIKQTKEEPRKKQSHSVGRLALDDALKQVDKTKDPKQAFDGWSQARIRAYQMIDQNPNSYYYRFNAPGEEQRKGPWSETEKALFFSRLKEMGANTQWGIFSMAIPGRVGYQCSNFYRLLIETNQVQDPNYVLDEKGKAHYLFDKKSADGKVEKTFRKHSKHGSRQAQVFNPENRRTSGRRRKTDESDEDDPDGSGAFTMKLRTKSTKSRKKEIDAKPDEVLPGFIDPITQKPVRKPAISKYGHVMG</sequence>
<name>A0A8H7BV73_9FUNG</name>
<dbReference type="OrthoDB" id="6781668at2759"/>
<evidence type="ECO:0000313" key="3">
    <source>
        <dbReference type="EMBL" id="KAF7728219.1"/>
    </source>
</evidence>
<protein>
    <recommendedName>
        <fullName evidence="2">Myb-like domain-containing protein</fullName>
    </recommendedName>
</protein>
<organism evidence="3 4">
    <name type="scientific">Apophysomyces ossiformis</name>
    <dbReference type="NCBI Taxonomy" id="679940"/>
    <lineage>
        <taxon>Eukaryota</taxon>
        <taxon>Fungi</taxon>
        <taxon>Fungi incertae sedis</taxon>
        <taxon>Mucoromycota</taxon>
        <taxon>Mucoromycotina</taxon>
        <taxon>Mucoromycetes</taxon>
        <taxon>Mucorales</taxon>
        <taxon>Mucorineae</taxon>
        <taxon>Mucoraceae</taxon>
        <taxon>Apophysomyces</taxon>
    </lineage>
</organism>
<proteinExistence type="predicted"/>
<reference evidence="3" key="1">
    <citation type="submission" date="2020-01" db="EMBL/GenBank/DDBJ databases">
        <title>Genome Sequencing of Three Apophysomyces-Like Fungal Strains Confirms a Novel Fungal Genus in the Mucoromycota with divergent Burkholderia-like Endosymbiotic Bacteria.</title>
        <authorList>
            <person name="Stajich J.E."/>
            <person name="Macias A.M."/>
            <person name="Carter-House D."/>
            <person name="Lovett B."/>
            <person name="Kasson L.R."/>
            <person name="Berry K."/>
            <person name="Grigoriev I."/>
            <person name="Chang Y."/>
            <person name="Spatafora J."/>
            <person name="Kasson M.T."/>
        </authorList>
    </citation>
    <scope>NUCLEOTIDE SEQUENCE</scope>
    <source>
        <strain evidence="3">NRRL A-21654</strain>
    </source>
</reference>
<accession>A0A8H7BV73</accession>
<evidence type="ECO:0000259" key="2">
    <source>
        <dbReference type="PROSITE" id="PS50090"/>
    </source>
</evidence>
<dbReference type="AlphaFoldDB" id="A0A8H7BV73"/>
<comment type="caution">
    <text evidence="3">The sequence shown here is derived from an EMBL/GenBank/DDBJ whole genome shotgun (WGS) entry which is preliminary data.</text>
</comment>
<dbReference type="EMBL" id="JABAYA010000041">
    <property type="protein sequence ID" value="KAF7728219.1"/>
    <property type="molecule type" value="Genomic_DNA"/>
</dbReference>
<keyword evidence="4" id="KW-1185">Reference proteome</keyword>
<evidence type="ECO:0000313" key="4">
    <source>
        <dbReference type="Proteomes" id="UP000605846"/>
    </source>
</evidence>
<dbReference type="SUPFAM" id="SSF46689">
    <property type="entry name" value="Homeodomain-like"/>
    <property type="match status" value="1"/>
</dbReference>